<feature type="region of interest" description="Disordered" evidence="1">
    <location>
        <begin position="1"/>
        <end position="22"/>
    </location>
</feature>
<dbReference type="Proteomes" id="UP000234789">
    <property type="component" value="Unassembled WGS sequence"/>
</dbReference>
<dbReference type="EMBL" id="NFEZ01000004">
    <property type="protein sequence ID" value="PLT43648.1"/>
    <property type="molecule type" value="Genomic_DNA"/>
</dbReference>
<comment type="caution">
    <text evidence="2">The sequence shown here is derived from an EMBL/GenBank/DDBJ whole genome shotgun (WGS) entry which is preliminary data.</text>
</comment>
<gene>
    <name evidence="2" type="ORF">B8V81_2079</name>
</gene>
<accession>A0A2N5MZY8</accession>
<sequence>MGKQTDGHPHGGIPLLYSVSSGHDRSYPYEIRICLRMAKEQRGLSSLE</sequence>
<keyword evidence="3" id="KW-1185">Reference proteome</keyword>
<evidence type="ECO:0000256" key="1">
    <source>
        <dbReference type="SAM" id="MobiDB-lite"/>
    </source>
</evidence>
<evidence type="ECO:0000313" key="2">
    <source>
        <dbReference type="EMBL" id="PLT43648.1"/>
    </source>
</evidence>
<proteinExistence type="predicted"/>
<protein>
    <submittedName>
        <fullName evidence="2">Uncharacterized protein</fullName>
    </submittedName>
</protein>
<dbReference type="AlphaFoldDB" id="A0A2N5MZY8"/>
<reference evidence="2 3" key="1">
    <citation type="submission" date="2017-05" db="EMBL/GenBank/DDBJ databases">
        <title>Functional genome analysis of Paenibacillus pasadenensis strain R16: insights on endophytic life style and antifungal activity.</title>
        <authorList>
            <person name="Passera A."/>
            <person name="Marcolungo L."/>
            <person name="Casati P."/>
            <person name="Brasca M."/>
            <person name="Quaglino F."/>
            <person name="Delledonne M."/>
        </authorList>
    </citation>
    <scope>NUCLEOTIDE SEQUENCE [LARGE SCALE GENOMIC DNA]</scope>
    <source>
        <strain evidence="2 3">R16</strain>
    </source>
</reference>
<organism evidence="2 3">
    <name type="scientific">Paenibacillus pasadenensis</name>
    <dbReference type="NCBI Taxonomy" id="217090"/>
    <lineage>
        <taxon>Bacteria</taxon>
        <taxon>Bacillati</taxon>
        <taxon>Bacillota</taxon>
        <taxon>Bacilli</taxon>
        <taxon>Bacillales</taxon>
        <taxon>Paenibacillaceae</taxon>
        <taxon>Paenibacillus</taxon>
    </lineage>
</organism>
<name>A0A2N5MZY8_9BACL</name>
<evidence type="ECO:0000313" key="3">
    <source>
        <dbReference type="Proteomes" id="UP000234789"/>
    </source>
</evidence>